<accession>A0A6P3FG22</accession>
<dbReference type="GO" id="GO:0005737">
    <property type="term" value="C:cytoplasm"/>
    <property type="evidence" value="ECO:0007669"/>
    <property type="project" value="Ensembl"/>
</dbReference>
<dbReference type="CTD" id="83998"/>
<evidence type="ECO:0000259" key="6">
    <source>
        <dbReference type="PROSITE" id="PS50041"/>
    </source>
</evidence>
<dbReference type="InterPro" id="IPR016186">
    <property type="entry name" value="C-type_lectin-like/link_sf"/>
</dbReference>
<dbReference type="InterPro" id="IPR001304">
    <property type="entry name" value="C-type_lectin-like"/>
</dbReference>
<dbReference type="GO" id="GO:2001065">
    <property type="term" value="F:mannan binding"/>
    <property type="evidence" value="ECO:0007669"/>
    <property type="project" value="Ensembl"/>
</dbReference>
<keyword evidence="2" id="KW-0964">Secreted</keyword>
<dbReference type="CDD" id="cd03594">
    <property type="entry name" value="CLECT_REG-1_like"/>
    <property type="match status" value="1"/>
</dbReference>
<dbReference type="PANTHER" id="PTHR22803">
    <property type="entry name" value="MANNOSE, PHOSPHOLIPASE, LECTIN RECEPTOR RELATED"/>
    <property type="match status" value="1"/>
</dbReference>
<feature type="signal peptide" evidence="5">
    <location>
        <begin position="1"/>
        <end position="21"/>
    </location>
</feature>
<dbReference type="PROSITE" id="PS50041">
    <property type="entry name" value="C_TYPE_LECTIN_2"/>
    <property type="match status" value="1"/>
</dbReference>
<evidence type="ECO:0000256" key="1">
    <source>
        <dbReference type="ARBA" id="ARBA00004613"/>
    </source>
</evidence>
<evidence type="ECO:0000313" key="7">
    <source>
        <dbReference type="Proteomes" id="UP000515203"/>
    </source>
</evidence>
<dbReference type="FunCoup" id="A0A6P3FG22">
    <property type="interactions" value="95"/>
</dbReference>
<dbReference type="SMART" id="SM00034">
    <property type="entry name" value="CLECT"/>
    <property type="match status" value="1"/>
</dbReference>
<keyword evidence="4" id="KW-1015">Disulfide bond</keyword>
<feature type="domain" description="C-type lectin" evidence="6">
    <location>
        <begin position="37"/>
        <end position="155"/>
    </location>
</feature>
<evidence type="ECO:0000256" key="3">
    <source>
        <dbReference type="ARBA" id="ARBA00022734"/>
    </source>
</evidence>
<protein>
    <submittedName>
        <fullName evidence="8">Regenerating islet-derived protein 4</fullName>
    </submittedName>
</protein>
<comment type="subcellular location">
    <subcellularLocation>
        <location evidence="1">Secreted</location>
    </subcellularLocation>
</comment>
<gene>
    <name evidence="8" type="primary">Reg4</name>
</gene>
<sequence>MACSKGLRLLFLLSWAAGSEALGDIMRPSCASGWFSYKSTCYGYFRKLKSWSDAELECQSYGSGAHLASILSLKEASIISKYINGYQRNQPVWIGLHDPQKKQQWKWVDGNLSLTRFWSGRSSSEDKHCAEMSYSNNFLAWNKNDCNKLQHFLCKYRP</sequence>
<dbReference type="Pfam" id="PF00059">
    <property type="entry name" value="Lectin_C"/>
    <property type="match status" value="1"/>
</dbReference>
<keyword evidence="3" id="KW-0430">Lectin</keyword>
<dbReference type="GO" id="GO:0009617">
    <property type="term" value="P:response to bacterium"/>
    <property type="evidence" value="ECO:0007669"/>
    <property type="project" value="Ensembl"/>
</dbReference>
<dbReference type="InterPro" id="IPR016187">
    <property type="entry name" value="CTDL_fold"/>
</dbReference>
<dbReference type="GO" id="GO:0008201">
    <property type="term" value="F:heparin binding"/>
    <property type="evidence" value="ECO:0007669"/>
    <property type="project" value="Ensembl"/>
</dbReference>
<dbReference type="Gene3D" id="3.10.100.10">
    <property type="entry name" value="Mannose-Binding Protein A, subunit A"/>
    <property type="match status" value="1"/>
</dbReference>
<name>A0A6P3FG22_OCTDE</name>
<keyword evidence="5" id="KW-0732">Signal</keyword>
<keyword evidence="7" id="KW-1185">Reference proteome</keyword>
<dbReference type="InParanoid" id="A0A6P3FG22"/>
<dbReference type="OMA" id="RSHCYGY"/>
<evidence type="ECO:0000256" key="2">
    <source>
        <dbReference type="ARBA" id="ARBA00022525"/>
    </source>
</evidence>
<dbReference type="SUPFAM" id="SSF56436">
    <property type="entry name" value="C-type lectin-like"/>
    <property type="match status" value="1"/>
</dbReference>
<evidence type="ECO:0000256" key="5">
    <source>
        <dbReference type="SAM" id="SignalP"/>
    </source>
</evidence>
<evidence type="ECO:0000256" key="4">
    <source>
        <dbReference type="ARBA" id="ARBA00023157"/>
    </source>
</evidence>
<dbReference type="PRINTS" id="PR01504">
    <property type="entry name" value="PNCREATITSAP"/>
</dbReference>
<proteinExistence type="predicted"/>
<dbReference type="InterPro" id="IPR050111">
    <property type="entry name" value="C-type_lectin/snaclec_domain"/>
</dbReference>
<dbReference type="FunFam" id="3.10.100.10:FF:000015">
    <property type="entry name" value="C-type lectin Cal"/>
    <property type="match status" value="1"/>
</dbReference>
<dbReference type="GeneID" id="101560198"/>
<organism evidence="7 8">
    <name type="scientific">Octodon degus</name>
    <name type="common">Degu</name>
    <name type="synonym">Sciurus degus</name>
    <dbReference type="NCBI Taxonomy" id="10160"/>
    <lineage>
        <taxon>Eukaryota</taxon>
        <taxon>Metazoa</taxon>
        <taxon>Chordata</taxon>
        <taxon>Craniata</taxon>
        <taxon>Vertebrata</taxon>
        <taxon>Euteleostomi</taxon>
        <taxon>Mammalia</taxon>
        <taxon>Eutheria</taxon>
        <taxon>Euarchontoglires</taxon>
        <taxon>Glires</taxon>
        <taxon>Rodentia</taxon>
        <taxon>Hystricomorpha</taxon>
        <taxon>Octodontidae</taxon>
        <taxon>Octodon</taxon>
    </lineage>
</organism>
<dbReference type="RefSeq" id="XP_004646251.1">
    <property type="nucleotide sequence ID" value="XM_004646194.1"/>
</dbReference>
<dbReference type="OrthoDB" id="441660at2759"/>
<dbReference type="GO" id="GO:0005576">
    <property type="term" value="C:extracellular region"/>
    <property type="evidence" value="ECO:0007669"/>
    <property type="project" value="UniProtKB-SubCell"/>
</dbReference>
<evidence type="ECO:0000313" key="8">
    <source>
        <dbReference type="RefSeq" id="XP_004646251.1"/>
    </source>
</evidence>
<feature type="chain" id="PRO_5028294297" evidence="5">
    <location>
        <begin position="22"/>
        <end position="158"/>
    </location>
</feature>
<reference evidence="8" key="1">
    <citation type="submission" date="2025-08" db="UniProtKB">
        <authorList>
            <consortium name="RefSeq"/>
        </authorList>
    </citation>
    <scope>IDENTIFICATION</scope>
</reference>
<dbReference type="AlphaFoldDB" id="A0A6P3FG22"/>
<dbReference type="Proteomes" id="UP000515203">
    <property type="component" value="Unplaced"/>
</dbReference>